<accession>A0ACC3B0Q1</accession>
<evidence type="ECO:0000313" key="2">
    <source>
        <dbReference type="Proteomes" id="UP001177260"/>
    </source>
</evidence>
<sequence length="465" mass="51582">MTTSKDGCQALNVEQLVDVGLLIQSSIQAIVDVSKERSLASNTTPPWDFYEAQRTIISATGALLELVSDPSMRLMEYSGQYWESRALAIAVAKRVPDLLAAADEGVPLGEIATKTGVETGKLGRVLRCLCSSHIFQEVAPDVFANNRISSALVENEPLRAYILMFQADLFSCAEHLPQTLFDPEWGVSYDVRKTAFQRALNTTQSRWEWLESSPTEDIASETGRRGSNYPGIPGEDGPEKYGTNGCPTKRPELALFSMAMMGGGRVTARSHIEDYPWGDLGYAKVVDVGGGVGGFMIELGKRYPRLSLVVQDCEANVRLAQTEVWPCEGRRIMQDGRVQFLAYDFFTPNPVIGAEVYWLRYILLTDEPWAARHDWADDYCLDILSNIRNAMSPRSRLLICEQVMDTTVQAVTGTAPSPLPANFGVHRRYSHQRDLDVMAIINGVERTPAQFADLFRRAGLVLEKG</sequence>
<comment type="caution">
    <text evidence="1">The sequence shown here is derived from an EMBL/GenBank/DDBJ whole genome shotgun (WGS) entry which is preliminary data.</text>
</comment>
<organism evidence="1 2">
    <name type="scientific">Aspergillus melleus</name>
    <dbReference type="NCBI Taxonomy" id="138277"/>
    <lineage>
        <taxon>Eukaryota</taxon>
        <taxon>Fungi</taxon>
        <taxon>Dikarya</taxon>
        <taxon>Ascomycota</taxon>
        <taxon>Pezizomycotina</taxon>
        <taxon>Eurotiomycetes</taxon>
        <taxon>Eurotiomycetidae</taxon>
        <taxon>Eurotiales</taxon>
        <taxon>Aspergillaceae</taxon>
        <taxon>Aspergillus</taxon>
        <taxon>Aspergillus subgen. Circumdati</taxon>
    </lineage>
</organism>
<name>A0ACC3B0Q1_9EURO</name>
<dbReference type="Proteomes" id="UP001177260">
    <property type="component" value="Unassembled WGS sequence"/>
</dbReference>
<reference evidence="1 2" key="1">
    <citation type="journal article" date="2023" name="ACS Omega">
        <title>Identification of the Neoaspergillic Acid Biosynthesis Gene Cluster by Establishing an In Vitro CRISPR-Ribonucleoprotein Genetic System in Aspergillus melleus.</title>
        <authorList>
            <person name="Yuan B."/>
            <person name="Grau M.F."/>
            <person name="Murata R.M."/>
            <person name="Torok T."/>
            <person name="Venkateswaran K."/>
            <person name="Stajich J.E."/>
            <person name="Wang C.C.C."/>
        </authorList>
    </citation>
    <scope>NUCLEOTIDE SEQUENCE [LARGE SCALE GENOMIC DNA]</scope>
    <source>
        <strain evidence="1 2">IMV 1140</strain>
    </source>
</reference>
<gene>
    <name evidence="1" type="ORF">N8T08_006015</name>
</gene>
<proteinExistence type="predicted"/>
<protein>
    <submittedName>
        <fullName evidence="1">Uncharacterized protein</fullName>
    </submittedName>
</protein>
<keyword evidence="2" id="KW-1185">Reference proteome</keyword>
<evidence type="ECO:0000313" key="1">
    <source>
        <dbReference type="EMBL" id="KAK1143900.1"/>
    </source>
</evidence>
<dbReference type="EMBL" id="JAOPJF010000035">
    <property type="protein sequence ID" value="KAK1143900.1"/>
    <property type="molecule type" value="Genomic_DNA"/>
</dbReference>